<feature type="compositionally biased region" description="Basic residues" evidence="1">
    <location>
        <begin position="79"/>
        <end position="90"/>
    </location>
</feature>
<feature type="region of interest" description="Disordered" evidence="1">
    <location>
        <begin position="22"/>
        <end position="90"/>
    </location>
</feature>
<sequence length="152" mass="17629">MRAFAVLPLVIIAMALAGFPPVTGRALRHPHDPEYREPKFVPRREPGQSATKSTKPSQDEMERRRRLKHGREIRDDQHHKVRHQHAALRHNSARLTAQIRETENAMAATERVAREEKDASRLAQYDDEIATIHARLLELKAERDRLQRAEEL</sequence>
<evidence type="ECO:0000256" key="1">
    <source>
        <dbReference type="SAM" id="MobiDB-lite"/>
    </source>
</evidence>
<name>A0A7S1QIR1_NEODS</name>
<dbReference type="AlphaFoldDB" id="A0A7S1QIR1"/>
<proteinExistence type="predicted"/>
<reference evidence="3" key="1">
    <citation type="submission" date="2021-01" db="EMBL/GenBank/DDBJ databases">
        <authorList>
            <person name="Corre E."/>
            <person name="Pelletier E."/>
            <person name="Niang G."/>
            <person name="Scheremetjew M."/>
            <person name="Finn R."/>
            <person name="Kale V."/>
            <person name="Holt S."/>
            <person name="Cochrane G."/>
            <person name="Meng A."/>
            <person name="Brown T."/>
            <person name="Cohen L."/>
        </authorList>
    </citation>
    <scope>NUCLEOTIDE SEQUENCE</scope>
    <source>
        <strain evidence="3">CCAP 1951/1</strain>
    </source>
</reference>
<evidence type="ECO:0000256" key="2">
    <source>
        <dbReference type="SAM" id="SignalP"/>
    </source>
</evidence>
<organism evidence="3">
    <name type="scientific">Neobodo designis</name>
    <name type="common">Flagellated protozoan</name>
    <name type="synonym">Bodo designis</name>
    <dbReference type="NCBI Taxonomy" id="312471"/>
    <lineage>
        <taxon>Eukaryota</taxon>
        <taxon>Discoba</taxon>
        <taxon>Euglenozoa</taxon>
        <taxon>Kinetoplastea</taxon>
        <taxon>Metakinetoplastina</taxon>
        <taxon>Neobodonida</taxon>
        <taxon>Neobodo</taxon>
    </lineage>
</organism>
<dbReference type="EMBL" id="HBGF01040716">
    <property type="protein sequence ID" value="CAD9140196.1"/>
    <property type="molecule type" value="Transcribed_RNA"/>
</dbReference>
<protein>
    <submittedName>
        <fullName evidence="3">Uncharacterized protein</fullName>
    </submittedName>
</protein>
<evidence type="ECO:0000313" key="3">
    <source>
        <dbReference type="EMBL" id="CAD9140196.1"/>
    </source>
</evidence>
<feature type="chain" id="PRO_5030841038" evidence="2">
    <location>
        <begin position="25"/>
        <end position="152"/>
    </location>
</feature>
<accession>A0A7S1QIR1</accession>
<feature type="signal peptide" evidence="2">
    <location>
        <begin position="1"/>
        <end position="24"/>
    </location>
</feature>
<feature type="compositionally biased region" description="Basic and acidic residues" evidence="1">
    <location>
        <begin position="29"/>
        <end position="46"/>
    </location>
</feature>
<keyword evidence="2" id="KW-0732">Signal</keyword>
<gene>
    <name evidence="3" type="ORF">NDES1114_LOCUS27257</name>
</gene>